<protein>
    <submittedName>
        <fullName evidence="1">YrzI family small protein</fullName>
    </submittedName>
</protein>
<dbReference type="KEGG" id="nnv:QNH39_12065"/>
<dbReference type="AlphaFoldDB" id="A0AA95MU03"/>
<dbReference type="EMBL" id="CP126114">
    <property type="protein sequence ID" value="WHY88524.1"/>
    <property type="molecule type" value="Genomic_DNA"/>
</dbReference>
<accession>A0AA95MU03</accession>
<evidence type="ECO:0000313" key="1">
    <source>
        <dbReference type="EMBL" id="WHY88524.1"/>
    </source>
</evidence>
<dbReference type="Pfam" id="PF09501">
    <property type="entry name" value="Bac_small_YrzI"/>
    <property type="match status" value="1"/>
</dbReference>
<name>A0AA95MU03_9BACI</name>
<dbReference type="InterPro" id="IPR012655">
    <property type="entry name" value="YrzI"/>
</dbReference>
<proteinExistence type="predicted"/>
<evidence type="ECO:0000313" key="2">
    <source>
        <dbReference type="Proteomes" id="UP001178288"/>
    </source>
</evidence>
<reference evidence="1" key="1">
    <citation type="submission" date="2023-05" db="EMBL/GenBank/DDBJ databases">
        <title>Comparative genomics of Bacillaceae isolates and their secondary metabolite potential.</title>
        <authorList>
            <person name="Song L."/>
            <person name="Nielsen L.J."/>
            <person name="Mohite O."/>
            <person name="Xu X."/>
            <person name="Weber T."/>
            <person name="Kovacs A.T."/>
        </authorList>
    </citation>
    <scope>NUCLEOTIDE SEQUENCE</scope>
    <source>
        <strain evidence="1">XLM17</strain>
    </source>
</reference>
<dbReference type="Proteomes" id="UP001178288">
    <property type="component" value="Chromosome"/>
</dbReference>
<gene>
    <name evidence="1" type="ORF">QNH39_12065</name>
</gene>
<organism evidence="1 2">
    <name type="scientific">Neobacillus novalis</name>
    <dbReference type="NCBI Taxonomy" id="220687"/>
    <lineage>
        <taxon>Bacteria</taxon>
        <taxon>Bacillati</taxon>
        <taxon>Bacillota</taxon>
        <taxon>Bacilli</taxon>
        <taxon>Bacillales</taxon>
        <taxon>Bacillaceae</taxon>
        <taxon>Neobacillus</taxon>
    </lineage>
</organism>
<keyword evidence="2" id="KW-1185">Reference proteome</keyword>
<sequence length="47" mass="5663">MTINILFLSITVKMRKINPEEAAHQNKVEKLYQKNRDQQISIRRFMS</sequence>
<dbReference type="RefSeq" id="WP_082804912.1">
    <property type="nucleotide sequence ID" value="NZ_CP126114.1"/>
</dbReference>